<keyword evidence="1" id="KW-0812">Transmembrane</keyword>
<feature type="transmembrane region" description="Helical" evidence="1">
    <location>
        <begin position="63"/>
        <end position="89"/>
    </location>
</feature>
<keyword evidence="1" id="KW-0472">Membrane</keyword>
<protein>
    <submittedName>
        <fullName evidence="2">Uncharacterized protein</fullName>
    </submittedName>
</protein>
<organism evidence="2 3">
    <name type="scientific">Actinotalea soli</name>
    <dbReference type="NCBI Taxonomy" id="2819234"/>
    <lineage>
        <taxon>Bacteria</taxon>
        <taxon>Bacillati</taxon>
        <taxon>Actinomycetota</taxon>
        <taxon>Actinomycetes</taxon>
        <taxon>Micrococcales</taxon>
        <taxon>Cellulomonadaceae</taxon>
        <taxon>Actinotalea</taxon>
    </lineage>
</organism>
<keyword evidence="1" id="KW-1133">Transmembrane helix</keyword>
<evidence type="ECO:0000313" key="2">
    <source>
        <dbReference type="EMBL" id="MBO1751365.1"/>
    </source>
</evidence>
<sequence>MTRPYHPVRPESFVWSCARLVVKPFFRRNSQVRSGEKTAREAADAALTRSLGNEPDMHQRAELLGILASVAVAFGTAITIIIALVGAAALEVTGGDAVVSIMRLLFALMTAPVLAVGCVWSVRWILARRDLRQQRLAPSRGSQPGATDFVLAAPPCALFALFFLNVGL</sequence>
<feature type="transmembrane region" description="Helical" evidence="1">
    <location>
        <begin position="101"/>
        <end position="126"/>
    </location>
</feature>
<comment type="caution">
    <text evidence="2">The sequence shown here is derived from an EMBL/GenBank/DDBJ whole genome shotgun (WGS) entry which is preliminary data.</text>
</comment>
<keyword evidence="3" id="KW-1185">Reference proteome</keyword>
<dbReference type="Proteomes" id="UP000664209">
    <property type="component" value="Unassembled WGS sequence"/>
</dbReference>
<dbReference type="RefSeq" id="WP_208055025.1">
    <property type="nucleotide sequence ID" value="NZ_JAGEMK010000002.1"/>
</dbReference>
<dbReference type="AlphaFoldDB" id="A0A939LRL5"/>
<dbReference type="EMBL" id="JAGEMK010000002">
    <property type="protein sequence ID" value="MBO1751365.1"/>
    <property type="molecule type" value="Genomic_DNA"/>
</dbReference>
<name>A0A939LRL5_9CELL</name>
<reference evidence="2" key="1">
    <citation type="submission" date="2021-03" db="EMBL/GenBank/DDBJ databases">
        <title>Actinotalea soli sp. nov., isolated from soil.</title>
        <authorList>
            <person name="Ping W."/>
            <person name="Zhang J."/>
        </authorList>
    </citation>
    <scope>NUCLEOTIDE SEQUENCE</scope>
    <source>
        <strain evidence="2">BY-33</strain>
    </source>
</reference>
<evidence type="ECO:0000313" key="3">
    <source>
        <dbReference type="Proteomes" id="UP000664209"/>
    </source>
</evidence>
<evidence type="ECO:0000256" key="1">
    <source>
        <dbReference type="SAM" id="Phobius"/>
    </source>
</evidence>
<gene>
    <name evidence="2" type="ORF">J4G33_06070</name>
</gene>
<accession>A0A939LRL5</accession>
<proteinExistence type="predicted"/>